<name>A0A8S0PWQ7_OLEEU</name>
<gene>
    <name evidence="7" type="ORF">OLEA9_A097164</name>
</gene>
<feature type="region of interest" description="Disordered" evidence="5">
    <location>
        <begin position="76"/>
        <end position="193"/>
    </location>
</feature>
<evidence type="ECO:0000259" key="6">
    <source>
        <dbReference type="PROSITE" id="PS50119"/>
    </source>
</evidence>
<dbReference type="CDD" id="cd19821">
    <property type="entry name" value="Bbox1_BBX-like"/>
    <property type="match status" value="1"/>
</dbReference>
<dbReference type="AlphaFoldDB" id="A0A8S0PWQ7"/>
<protein>
    <submittedName>
        <fullName evidence="7">Zinc finger CONSTANS-LIKE 2-like</fullName>
    </submittedName>
</protein>
<dbReference type="Proteomes" id="UP000594638">
    <property type="component" value="Unassembled WGS sequence"/>
</dbReference>
<feature type="domain" description="B box-type" evidence="6">
    <location>
        <begin position="1"/>
        <end position="45"/>
    </location>
</feature>
<dbReference type="PANTHER" id="PTHR31717">
    <property type="entry name" value="ZINC FINGER PROTEIN CONSTANS-LIKE 10"/>
    <property type="match status" value="1"/>
</dbReference>
<dbReference type="InterPro" id="IPR049808">
    <property type="entry name" value="CONSTANS-like_Bbox1"/>
</dbReference>
<dbReference type="Gramene" id="OE9A097164T1">
    <property type="protein sequence ID" value="OE9A097164C1"/>
    <property type="gene ID" value="OE9A097164"/>
</dbReference>
<dbReference type="InterPro" id="IPR000315">
    <property type="entry name" value="Znf_B-box"/>
</dbReference>
<feature type="compositionally biased region" description="Basic and acidic residues" evidence="5">
    <location>
        <begin position="175"/>
        <end position="193"/>
    </location>
</feature>
<evidence type="ECO:0000256" key="5">
    <source>
        <dbReference type="SAM" id="MobiDB-lite"/>
    </source>
</evidence>
<accession>A0A8S0PWQ7</accession>
<dbReference type="Pfam" id="PF00643">
    <property type="entry name" value="zf-B_box"/>
    <property type="match status" value="1"/>
</dbReference>
<keyword evidence="8" id="KW-1185">Reference proteome</keyword>
<evidence type="ECO:0000256" key="4">
    <source>
        <dbReference type="PROSITE-ProRule" id="PRU00024"/>
    </source>
</evidence>
<evidence type="ECO:0000313" key="7">
    <source>
        <dbReference type="EMBL" id="CAA2956496.1"/>
    </source>
</evidence>
<dbReference type="PROSITE" id="PS50119">
    <property type="entry name" value="ZF_BBOX"/>
    <property type="match status" value="1"/>
</dbReference>
<evidence type="ECO:0000256" key="2">
    <source>
        <dbReference type="ARBA" id="ARBA00022771"/>
    </source>
</evidence>
<keyword evidence="1" id="KW-0479">Metal-binding</keyword>
<dbReference type="OrthoDB" id="153872at2759"/>
<feature type="compositionally biased region" description="Polar residues" evidence="5">
    <location>
        <begin position="126"/>
        <end position="139"/>
    </location>
</feature>
<feature type="compositionally biased region" description="Polar residues" evidence="5">
    <location>
        <begin position="162"/>
        <end position="174"/>
    </location>
</feature>
<evidence type="ECO:0000256" key="3">
    <source>
        <dbReference type="ARBA" id="ARBA00022833"/>
    </source>
</evidence>
<feature type="compositionally biased region" description="Acidic residues" evidence="5">
    <location>
        <begin position="80"/>
        <end position="125"/>
    </location>
</feature>
<dbReference type="PANTHER" id="PTHR31717:SF60">
    <property type="entry name" value="B-BOX TYPE ZINC FINGER FAMILY PROTEIN"/>
    <property type="match status" value="1"/>
</dbReference>
<keyword evidence="2 4" id="KW-0863">Zinc-finger</keyword>
<reference evidence="7 8" key="1">
    <citation type="submission" date="2019-12" db="EMBL/GenBank/DDBJ databases">
        <authorList>
            <person name="Alioto T."/>
            <person name="Alioto T."/>
            <person name="Gomez Garrido J."/>
        </authorList>
    </citation>
    <scope>NUCLEOTIDE SEQUENCE [LARGE SCALE GENOMIC DNA]</scope>
</reference>
<evidence type="ECO:0000256" key="1">
    <source>
        <dbReference type="ARBA" id="ARBA00022723"/>
    </source>
</evidence>
<dbReference type="SMART" id="SM00336">
    <property type="entry name" value="BBOX"/>
    <property type="match status" value="1"/>
</dbReference>
<keyword evidence="3" id="KW-0862">Zinc</keyword>
<dbReference type="GO" id="GO:0008270">
    <property type="term" value="F:zinc ion binding"/>
    <property type="evidence" value="ECO:0007669"/>
    <property type="project" value="UniProtKB-KW"/>
</dbReference>
<dbReference type="EMBL" id="CACTIH010000189">
    <property type="protein sequence ID" value="CAA2956496.1"/>
    <property type="molecule type" value="Genomic_DNA"/>
</dbReference>
<comment type="caution">
    <text evidence="7">The sequence shown here is derived from an EMBL/GenBank/DDBJ whole genome shotgun (WGS) entry which is preliminary data.</text>
</comment>
<organism evidence="7 8">
    <name type="scientific">Olea europaea subsp. europaea</name>
    <dbReference type="NCBI Taxonomy" id="158383"/>
    <lineage>
        <taxon>Eukaryota</taxon>
        <taxon>Viridiplantae</taxon>
        <taxon>Streptophyta</taxon>
        <taxon>Embryophyta</taxon>
        <taxon>Tracheophyta</taxon>
        <taxon>Spermatophyta</taxon>
        <taxon>Magnoliopsida</taxon>
        <taxon>eudicotyledons</taxon>
        <taxon>Gunneridae</taxon>
        <taxon>Pentapetalae</taxon>
        <taxon>asterids</taxon>
        <taxon>lamiids</taxon>
        <taxon>Lamiales</taxon>
        <taxon>Oleaceae</taxon>
        <taxon>Oleeae</taxon>
        <taxon>Olea</taxon>
    </lineage>
</organism>
<proteinExistence type="predicted"/>
<evidence type="ECO:0000313" key="8">
    <source>
        <dbReference type="Proteomes" id="UP000594638"/>
    </source>
</evidence>
<sequence>MKKCDLCNSTARMYCESDQASLCRVCDARIHPANFLVAKHSRNLLCHTNQSPTPWNGSGTRLGPSVSLCESCDLENGSIEVDEEDEDEDENKNEDENEDEDEYEDEEEEKDGEEHNEEDDDDDGDANSQVVSLSSTSIPQPLPSSPKNEESFTELSRGRNGVYSSNFGFPSASTVEDHNGIERPDGEKWVPKH</sequence>